<dbReference type="GO" id="GO:0034605">
    <property type="term" value="P:cellular response to heat"/>
    <property type="evidence" value="ECO:0007669"/>
    <property type="project" value="UniProtKB-UniRule"/>
</dbReference>
<feature type="active site" evidence="10 12">
    <location>
        <position position="696"/>
    </location>
</feature>
<evidence type="ECO:0000256" key="15">
    <source>
        <dbReference type="RuleBase" id="RU000591"/>
    </source>
</evidence>
<feature type="domain" description="Lon N-terminal" evidence="18">
    <location>
        <begin position="12"/>
        <end position="205"/>
    </location>
</feature>
<dbReference type="Gene3D" id="1.20.5.5270">
    <property type="match status" value="1"/>
</dbReference>
<evidence type="ECO:0000256" key="2">
    <source>
        <dbReference type="ARBA" id="ARBA00022490"/>
    </source>
</evidence>
<dbReference type="Gene3D" id="1.20.58.1480">
    <property type="match status" value="1"/>
</dbReference>
<dbReference type="NCBIfam" id="TIGR00763">
    <property type="entry name" value="lon"/>
    <property type="match status" value="1"/>
</dbReference>
<proteinExistence type="evidence at transcript level"/>
<comment type="similarity">
    <text evidence="10 11 14 15">Belongs to the peptidase S16 family.</text>
</comment>
<comment type="caution">
    <text evidence="19">The sequence shown here is derived from an EMBL/GenBank/DDBJ whole genome shotgun (WGS) entry which is preliminary data.</text>
</comment>
<dbReference type="Pfam" id="PF05362">
    <property type="entry name" value="Lon_C"/>
    <property type="match status" value="1"/>
</dbReference>
<dbReference type="SUPFAM" id="SSF88697">
    <property type="entry name" value="PUA domain-like"/>
    <property type="match status" value="1"/>
</dbReference>
<dbReference type="InterPro" id="IPR003959">
    <property type="entry name" value="ATPase_AAA_core"/>
</dbReference>
<keyword evidence="2 10" id="KW-0963">Cytoplasm</keyword>
<evidence type="ECO:0000256" key="9">
    <source>
        <dbReference type="ARBA" id="ARBA00050665"/>
    </source>
</evidence>
<dbReference type="PROSITE" id="PS01046">
    <property type="entry name" value="LON_SER"/>
    <property type="match status" value="1"/>
</dbReference>
<dbReference type="InterPro" id="IPR027417">
    <property type="entry name" value="P-loop_NTPase"/>
</dbReference>
<evidence type="ECO:0000256" key="11">
    <source>
        <dbReference type="PIRNR" id="PIRNR001174"/>
    </source>
</evidence>
<feature type="coiled-coil region" evidence="16">
    <location>
        <begin position="191"/>
        <end position="255"/>
    </location>
</feature>
<dbReference type="EC" id="3.4.21.53" evidence="10 11"/>
<dbReference type="GO" id="GO:0004176">
    <property type="term" value="F:ATP-dependent peptidase activity"/>
    <property type="evidence" value="ECO:0007669"/>
    <property type="project" value="UniProtKB-UniRule"/>
</dbReference>
<evidence type="ECO:0000256" key="5">
    <source>
        <dbReference type="ARBA" id="ARBA00022801"/>
    </source>
</evidence>
<evidence type="ECO:0000313" key="19">
    <source>
        <dbReference type="EMBL" id="OGM08733.1"/>
    </source>
</evidence>
<comment type="subcellular location">
    <subcellularLocation>
        <location evidence="1 10 11">Cytoplasm</location>
    </subcellularLocation>
</comment>
<dbReference type="Gene3D" id="3.30.230.10">
    <property type="match status" value="1"/>
</dbReference>
<dbReference type="Pfam" id="PF22667">
    <property type="entry name" value="Lon_lid"/>
    <property type="match status" value="1"/>
</dbReference>
<dbReference type="PANTHER" id="PTHR10046">
    <property type="entry name" value="ATP DEPENDENT LON PROTEASE FAMILY MEMBER"/>
    <property type="match status" value="1"/>
</dbReference>
<name>A0A1F7X1E9_9BACT</name>
<evidence type="ECO:0000256" key="14">
    <source>
        <dbReference type="PROSITE-ProRule" id="PRU01122"/>
    </source>
</evidence>
<keyword evidence="8 10" id="KW-0346">Stress response</keyword>
<feature type="active site" evidence="10 12">
    <location>
        <position position="739"/>
    </location>
</feature>
<evidence type="ECO:0000256" key="1">
    <source>
        <dbReference type="ARBA" id="ARBA00004496"/>
    </source>
</evidence>
<protein>
    <recommendedName>
        <fullName evidence="10 11">Lon protease</fullName>
        <ecNumber evidence="10 11">3.4.21.53</ecNumber>
    </recommendedName>
    <alternativeName>
        <fullName evidence="10">ATP-dependent protease La</fullName>
    </alternativeName>
</protein>
<comment type="function">
    <text evidence="10">ATP-dependent serine protease that mediates the selective degradation of mutant and abnormal proteins as well as certain short-lived regulatory proteins. Required for cellular homeostasis and for survival from DNA damage and developmental changes induced by stress. Degrades polypeptides processively to yield small peptide fragments that are 5 to 10 amino acids long. Binds to DNA in a double-stranded, site-specific manner.</text>
</comment>
<dbReference type="InterPro" id="IPR003593">
    <property type="entry name" value="AAA+_ATPase"/>
</dbReference>
<dbReference type="Gene3D" id="2.30.130.40">
    <property type="entry name" value="LON domain-like"/>
    <property type="match status" value="1"/>
</dbReference>
<comment type="subunit">
    <text evidence="10 11">Homohexamer. Organized in a ring with a central cavity.</text>
</comment>
<evidence type="ECO:0000256" key="13">
    <source>
        <dbReference type="PIRSR" id="PIRSR001174-2"/>
    </source>
</evidence>
<dbReference type="SUPFAM" id="SSF54211">
    <property type="entry name" value="Ribosomal protein S5 domain 2-like"/>
    <property type="match status" value="1"/>
</dbReference>
<dbReference type="InterPro" id="IPR054594">
    <property type="entry name" value="Lon_lid"/>
</dbReference>
<organism evidence="19 20">
    <name type="scientific">Candidatus Woesebacteria bacterium RBG_13_36_22</name>
    <dbReference type="NCBI Taxonomy" id="1802478"/>
    <lineage>
        <taxon>Bacteria</taxon>
        <taxon>Candidatus Woeseibacteriota</taxon>
    </lineage>
</organism>
<dbReference type="SMART" id="SM00464">
    <property type="entry name" value="LON"/>
    <property type="match status" value="1"/>
</dbReference>
<keyword evidence="7 10" id="KW-0067">ATP-binding</keyword>
<evidence type="ECO:0000256" key="16">
    <source>
        <dbReference type="SAM" id="Coils"/>
    </source>
</evidence>
<evidence type="ECO:0000259" key="17">
    <source>
        <dbReference type="PROSITE" id="PS51786"/>
    </source>
</evidence>
<dbReference type="AlphaFoldDB" id="A0A1F7X1E9"/>
<keyword evidence="16" id="KW-0175">Coiled coil</keyword>
<dbReference type="InterPro" id="IPR003111">
    <property type="entry name" value="Lon_prtase_N"/>
</dbReference>
<dbReference type="GO" id="GO:0005737">
    <property type="term" value="C:cytoplasm"/>
    <property type="evidence" value="ECO:0007669"/>
    <property type="project" value="UniProtKB-SubCell"/>
</dbReference>
<dbReference type="FunFam" id="1.20.5.5270:FF:000002">
    <property type="entry name" value="Lon protease homolog"/>
    <property type="match status" value="1"/>
</dbReference>
<feature type="binding site" evidence="10 13">
    <location>
        <begin position="373"/>
        <end position="380"/>
    </location>
    <ligand>
        <name>ATP</name>
        <dbReference type="ChEBI" id="CHEBI:30616"/>
    </ligand>
</feature>
<evidence type="ECO:0000256" key="12">
    <source>
        <dbReference type="PIRSR" id="PIRSR001174-1"/>
    </source>
</evidence>
<dbReference type="InterPro" id="IPR008268">
    <property type="entry name" value="Peptidase_S16_AS"/>
</dbReference>
<dbReference type="GO" id="GO:0043565">
    <property type="term" value="F:sequence-specific DNA binding"/>
    <property type="evidence" value="ECO:0007669"/>
    <property type="project" value="UniProtKB-UniRule"/>
</dbReference>
<dbReference type="GO" id="GO:0004252">
    <property type="term" value="F:serine-type endopeptidase activity"/>
    <property type="evidence" value="ECO:0007669"/>
    <property type="project" value="UniProtKB-UniRule"/>
</dbReference>
<accession>A0A1F7X1E9</accession>
<dbReference type="Pfam" id="PF00004">
    <property type="entry name" value="AAA"/>
    <property type="match status" value="1"/>
</dbReference>
<evidence type="ECO:0000256" key="10">
    <source>
        <dbReference type="HAMAP-Rule" id="MF_01973"/>
    </source>
</evidence>
<evidence type="ECO:0000256" key="6">
    <source>
        <dbReference type="ARBA" id="ARBA00022825"/>
    </source>
</evidence>
<dbReference type="InterPro" id="IPR046336">
    <property type="entry name" value="Lon_prtase_N_sf"/>
</dbReference>
<dbReference type="GO" id="GO:0006515">
    <property type="term" value="P:protein quality control for misfolded or incompletely synthesized proteins"/>
    <property type="evidence" value="ECO:0007669"/>
    <property type="project" value="UniProtKB-UniRule"/>
</dbReference>
<dbReference type="InterPro" id="IPR027065">
    <property type="entry name" value="Lon_Prtase"/>
</dbReference>
<dbReference type="InterPro" id="IPR027543">
    <property type="entry name" value="Lon_bac"/>
</dbReference>
<evidence type="ECO:0000313" key="20">
    <source>
        <dbReference type="Proteomes" id="UP000176939"/>
    </source>
</evidence>
<dbReference type="InterPro" id="IPR015947">
    <property type="entry name" value="PUA-like_sf"/>
</dbReference>
<evidence type="ECO:0000259" key="18">
    <source>
        <dbReference type="PROSITE" id="PS51787"/>
    </source>
</evidence>
<keyword evidence="3 10" id="KW-0645">Protease</keyword>
<dbReference type="InterPro" id="IPR014721">
    <property type="entry name" value="Ribsml_uS5_D2-typ_fold_subgr"/>
</dbReference>
<dbReference type="PRINTS" id="PR00830">
    <property type="entry name" value="ENDOLAPTASE"/>
</dbReference>
<dbReference type="InterPro" id="IPR004815">
    <property type="entry name" value="Lon_bac/euk-typ"/>
</dbReference>
<dbReference type="Gene3D" id="3.40.50.300">
    <property type="entry name" value="P-loop containing nucleotide triphosphate hydrolases"/>
    <property type="match status" value="1"/>
</dbReference>
<keyword evidence="6 10" id="KW-0720">Serine protease</keyword>
<dbReference type="PROSITE" id="PS51786">
    <property type="entry name" value="LON_PROTEOLYTIC"/>
    <property type="match status" value="1"/>
</dbReference>
<dbReference type="SMART" id="SM00382">
    <property type="entry name" value="AAA"/>
    <property type="match status" value="1"/>
</dbReference>
<dbReference type="HAMAP" id="MF_01973">
    <property type="entry name" value="lon_bact"/>
    <property type="match status" value="1"/>
</dbReference>
<comment type="catalytic activity">
    <reaction evidence="9 10 11 14">
        <text>Hydrolysis of proteins in presence of ATP.</text>
        <dbReference type="EC" id="3.4.21.53"/>
    </reaction>
</comment>
<reference evidence="19 20" key="1">
    <citation type="journal article" date="2016" name="Nat. Commun.">
        <title>Thousands of microbial genomes shed light on interconnected biogeochemical processes in an aquifer system.</title>
        <authorList>
            <person name="Anantharaman K."/>
            <person name="Brown C.T."/>
            <person name="Hug L.A."/>
            <person name="Sharon I."/>
            <person name="Castelle C.J."/>
            <person name="Probst A.J."/>
            <person name="Thomas B.C."/>
            <person name="Singh A."/>
            <person name="Wilkins M.J."/>
            <person name="Karaoz U."/>
            <person name="Brodie E.L."/>
            <person name="Williams K.H."/>
            <person name="Hubbard S.S."/>
            <person name="Banfield J.F."/>
        </authorList>
    </citation>
    <scope>NUCLEOTIDE SEQUENCE [LARGE SCALE GENOMIC DNA]</scope>
</reference>
<keyword evidence="4 10" id="KW-0547">Nucleotide-binding</keyword>
<dbReference type="EMBL" id="MGFQ01000037">
    <property type="protein sequence ID" value="OGM08733.1"/>
    <property type="molecule type" value="Genomic_DNA"/>
</dbReference>
<keyword evidence="5 10" id="KW-0378">Hydrolase</keyword>
<dbReference type="GO" id="GO:0005524">
    <property type="term" value="F:ATP binding"/>
    <property type="evidence" value="ECO:0007669"/>
    <property type="project" value="UniProtKB-UniRule"/>
</dbReference>
<comment type="induction">
    <text evidence="10">By heat shock.</text>
</comment>
<gene>
    <name evidence="10" type="primary">lon</name>
    <name evidence="19" type="ORF">A2Z67_00535</name>
</gene>
<evidence type="ECO:0000256" key="4">
    <source>
        <dbReference type="ARBA" id="ARBA00022741"/>
    </source>
</evidence>
<evidence type="ECO:0000256" key="3">
    <source>
        <dbReference type="ARBA" id="ARBA00022670"/>
    </source>
</evidence>
<dbReference type="InterPro" id="IPR008269">
    <property type="entry name" value="Lon_proteolytic"/>
</dbReference>
<dbReference type="FunFam" id="3.40.50.300:FF:000021">
    <property type="entry name" value="Lon protease homolog"/>
    <property type="match status" value="1"/>
</dbReference>
<evidence type="ECO:0000256" key="8">
    <source>
        <dbReference type="ARBA" id="ARBA00023016"/>
    </source>
</evidence>
<dbReference type="GO" id="GO:0016887">
    <property type="term" value="F:ATP hydrolysis activity"/>
    <property type="evidence" value="ECO:0007669"/>
    <property type="project" value="UniProtKB-UniRule"/>
</dbReference>
<dbReference type="Proteomes" id="UP000176939">
    <property type="component" value="Unassembled WGS sequence"/>
</dbReference>
<dbReference type="CDD" id="cd19500">
    <property type="entry name" value="RecA-like_Lon"/>
    <property type="match status" value="1"/>
</dbReference>
<dbReference type="Gene3D" id="1.10.8.60">
    <property type="match status" value="1"/>
</dbReference>
<dbReference type="InterPro" id="IPR020568">
    <property type="entry name" value="Ribosomal_Su5_D2-typ_SF"/>
</dbReference>
<sequence length="811" mass="90933">MTADTKKTTRRIPIVAIRGSVVFPHTDNLLTFGRPKSVSAVNTAFQEDKVIAIFTQKDPRTGDPLEEDLYKVGTIATITQMMTTEGEVNALIRGQERVELEEIVTYEPFLVAKVISVEEEKEETDEVKAVSKQLVELFKKAINMGKQAEIMTVMRVVSGQVAAVELVDQIASLLEIRVFEKQKLLEEQSLIKRMKKTLELLSHEVNVLDIEKSISSKTQKRFEDQMRKAMLREKKRTIEEELGEEEGELDSEEVRTYKKKIKEAGMPIEVKKKAQKELRRLIQMSPNNPEGGYIRNYLDWLVDMPWSKFSPNEVSIKKAAKILKDDHYALDKAKERILEYLAVMKIKKLGSKKRKKSEEGKDQSQPTILCFIGPPGVGKTSIGKSIARSLGRKFIRVSLGGIRDEAEIRGHRRTYVGALPGRIIQGIKNAGTANPVFMLDEIDKIGIDFRGDPSSALLEALDPEQNKEFSDHYLEVPFDLSQVMFIATGNVLENIPDALRDRMEVIRFPGYTQDEKFNIAKKFLWPKQLRMHGLADRKLKISDNALNEIIERYTREAGVRELERNLATSMRKIARLVAENKKFPRTIQLDDVTKFLGPQKFSSLIAEKVDEVGMSTGLAVTAAGGEILFIEVALMPGKGHLILTGQLGDVMKESARAAFTWAKSHWNLLGLKETFANNLDVHIHVPEGAVPKDGPSAGIALTTALVSAITGVPVKRKVGMTGEVTLRGRVLEIGGVKEKVIAGHRAGLKTIVLPKDNKKDLEDIPASIQKDVNFVFASNLEEVLGIALKKWPLVEEEKRQRIIRPSYMAVS</sequence>
<feature type="domain" description="Lon proteolytic" evidence="17">
    <location>
        <begin position="609"/>
        <end position="790"/>
    </location>
</feature>
<evidence type="ECO:0000256" key="7">
    <source>
        <dbReference type="ARBA" id="ARBA00022840"/>
    </source>
</evidence>
<dbReference type="PROSITE" id="PS51787">
    <property type="entry name" value="LON_N"/>
    <property type="match status" value="1"/>
</dbReference>
<dbReference type="SUPFAM" id="SSF52540">
    <property type="entry name" value="P-loop containing nucleoside triphosphate hydrolases"/>
    <property type="match status" value="1"/>
</dbReference>
<dbReference type="PIRSF" id="PIRSF001174">
    <property type="entry name" value="Lon_proteas"/>
    <property type="match status" value="1"/>
</dbReference>
<dbReference type="Pfam" id="PF02190">
    <property type="entry name" value="LON_substr_bdg"/>
    <property type="match status" value="1"/>
</dbReference>